<gene>
    <name evidence="2" type="ORF">AWM72_05180</name>
    <name evidence="3" type="ORF">CYJ28_04415</name>
</gene>
<dbReference type="AlphaFoldDB" id="A0A0X8FBN8"/>
<dbReference type="Proteomes" id="UP000234239">
    <property type="component" value="Unassembled WGS sequence"/>
</dbReference>
<name>A0A0X8FBN8_9LACT</name>
<dbReference type="GeneID" id="92903456"/>
<dbReference type="EMBL" id="PKGY01000002">
    <property type="protein sequence ID" value="PKZ22364.1"/>
    <property type="molecule type" value="Genomic_DNA"/>
</dbReference>
<dbReference type="RefSeq" id="WP_067974278.1">
    <property type="nucleotide sequence ID" value="NZ_CAJHKM010000001.1"/>
</dbReference>
<keyword evidence="4" id="KW-1185">Reference proteome</keyword>
<evidence type="ECO:0000313" key="3">
    <source>
        <dbReference type="EMBL" id="PKZ22364.1"/>
    </source>
</evidence>
<reference evidence="2 4" key="1">
    <citation type="journal article" date="2016" name="Genome Announc.">
        <title>Complete Genome Sequences of Aerococcus christensenii CCUG 28831T, Aerococcus sanguinicola CCUG 43001T, Aerococcus urinae CCUG 36881T, Aerococcus urinaeequi CCUG 28094T, Aerococcus urinaehominis CCUG 42038 BT, and Aerococcus viridans CCUG 4311T.</title>
        <authorList>
            <person name="Carkaci D."/>
            <person name="Dargis R."/>
            <person name="Nielsen X.C."/>
            <person name="Skovgaard O."/>
            <person name="Fuursted K."/>
            <person name="Christensen J.J."/>
        </authorList>
    </citation>
    <scope>NUCLEOTIDE SEQUENCE [LARGE SCALE GENOMIC DNA]</scope>
    <source>
        <strain evidence="2 4">CCUG43001</strain>
    </source>
</reference>
<feature type="domain" description="NERD" evidence="1">
    <location>
        <begin position="34"/>
        <end position="146"/>
    </location>
</feature>
<accession>A0A0X8FBN8</accession>
<dbReference type="Pfam" id="PF08378">
    <property type="entry name" value="NERD"/>
    <property type="match status" value="1"/>
</dbReference>
<dbReference type="OrthoDB" id="2136191at2"/>
<reference evidence="4" key="2">
    <citation type="submission" date="2016-01" db="EMBL/GenBank/DDBJ databases">
        <title>Six Aerococcus type strain genome sequencing and assembly using PacBio and Illumina Hiseq.</title>
        <authorList>
            <person name="Carkaci D."/>
            <person name="Dargis R."/>
            <person name="Nielsen X.C."/>
            <person name="Skovgaard O."/>
            <person name="Fuursted K."/>
            <person name="Christensen J.J."/>
        </authorList>
    </citation>
    <scope>NUCLEOTIDE SEQUENCE [LARGE SCALE GENOMIC DNA]</scope>
    <source>
        <strain evidence="4">CCUG43001</strain>
    </source>
</reference>
<evidence type="ECO:0000313" key="2">
    <source>
        <dbReference type="EMBL" id="AMB94189.1"/>
    </source>
</evidence>
<dbReference type="PROSITE" id="PS50965">
    <property type="entry name" value="NERD"/>
    <property type="match status" value="1"/>
</dbReference>
<proteinExistence type="predicted"/>
<reference evidence="3 5" key="3">
    <citation type="submission" date="2017-12" db="EMBL/GenBank/DDBJ databases">
        <title>Phylogenetic diversity of female urinary microbiome.</title>
        <authorList>
            <person name="Thomas-White K."/>
            <person name="Wolfe A.J."/>
        </authorList>
    </citation>
    <scope>NUCLEOTIDE SEQUENCE [LARGE SCALE GENOMIC DNA]</scope>
    <source>
        <strain evidence="3 5">UMB0139</strain>
    </source>
</reference>
<organism evidence="2 4">
    <name type="scientific">Aerococcus sanguinicola</name>
    <dbReference type="NCBI Taxonomy" id="119206"/>
    <lineage>
        <taxon>Bacteria</taxon>
        <taxon>Bacillati</taxon>
        <taxon>Bacillota</taxon>
        <taxon>Bacilli</taxon>
        <taxon>Lactobacillales</taxon>
        <taxon>Aerococcaceae</taxon>
        <taxon>Aerococcus</taxon>
    </lineage>
</organism>
<dbReference type="InterPro" id="IPR011528">
    <property type="entry name" value="NERD"/>
</dbReference>
<dbReference type="EMBL" id="CP014160">
    <property type="protein sequence ID" value="AMB94189.1"/>
    <property type="molecule type" value="Genomic_DNA"/>
</dbReference>
<protein>
    <submittedName>
        <fullName evidence="3">NERD domain-containing protein</fullName>
    </submittedName>
</protein>
<evidence type="ECO:0000313" key="5">
    <source>
        <dbReference type="Proteomes" id="UP000234239"/>
    </source>
</evidence>
<evidence type="ECO:0000259" key="1">
    <source>
        <dbReference type="PROSITE" id="PS50965"/>
    </source>
</evidence>
<sequence>MTRKESLTLQYFRTLKKYQQLTPEGHKKLDHFERGFEGELAFDHMLEQIDVHPLAHYRNWQYQDAYIEIDSLLVFPSSLCLIEVKNYRAQVSCRDRRWSFNNYPGERDICQQLLKSQLFMENLLAEHQLSINLEAKIYFANPYNYPDLDDSVTKNVLLPHQARDYFQSLSQEKFNPEINSLCYLLEEIKCPPFSNELEDFQKFYPGFHCSICGNKLNIFRYYLACSCGHTLSKDEAVLELINDYALLFPNRTLNGTAIQDFACGKVSYYKIHQILQRHFTYLKGKNPKQFQNPYSPQTIEQ</sequence>
<evidence type="ECO:0000313" key="4">
    <source>
        <dbReference type="Proteomes" id="UP000069912"/>
    </source>
</evidence>
<dbReference type="Proteomes" id="UP000069912">
    <property type="component" value="Chromosome"/>
</dbReference>
<dbReference type="KEGG" id="asan:AWM72_05180"/>